<evidence type="ECO:0000256" key="1">
    <source>
        <dbReference type="ARBA" id="ARBA00006821"/>
    </source>
</evidence>
<dbReference type="SUPFAM" id="SSF88713">
    <property type="entry name" value="Glycoside hydrolase/deacetylase"/>
    <property type="match status" value="1"/>
</dbReference>
<dbReference type="PANTHER" id="PTHR36306">
    <property type="entry name" value="ALPHA-AMYLASE-RELATED-RELATED"/>
    <property type="match status" value="1"/>
</dbReference>
<keyword evidence="2" id="KW-0119">Carbohydrate metabolism</keyword>
<protein>
    <submittedName>
        <fullName evidence="4">DUF3536 domain-containing protein</fullName>
    </submittedName>
</protein>
<comment type="caution">
    <text evidence="4">The sequence shown here is derived from an EMBL/GenBank/DDBJ whole genome shotgun (WGS) entry which is preliminary data.</text>
</comment>
<reference evidence="4 5" key="1">
    <citation type="submission" date="2019-08" db="EMBL/GenBank/DDBJ databases">
        <title>In-depth cultivation of the pig gut microbiome towards novel bacterial diversity and tailored functional studies.</title>
        <authorList>
            <person name="Wylensek D."/>
            <person name="Hitch T.C.A."/>
            <person name="Clavel T."/>
        </authorList>
    </citation>
    <scope>NUCLEOTIDE SEQUENCE [LARGE SCALE GENOMIC DNA]</scope>
    <source>
        <strain evidence="4 5">NM-380-WT-3C1</strain>
    </source>
</reference>
<accession>A0A7X2PCE6</accession>
<dbReference type="InterPro" id="IPR004300">
    <property type="entry name" value="Glyco_hydro_57_N"/>
</dbReference>
<dbReference type="Pfam" id="PF12055">
    <property type="entry name" value="DUF3536"/>
    <property type="match status" value="1"/>
</dbReference>
<sequence length="789" mass="90183">MFTTIFLRVHISFVNILLMDTQKTSLILHGHFYQPPRENPYTGIIEKQTSAAPFDNWNERICSECYGANAFSRYLGPDGRILSLTNNYSYISFNFGHTILSWLKDKHPIYHEMIIEADKESVKRLGHGNGMAMGYNHTILPLDKISDAKRQIEWGIEDFIYRFGRMPEGMWLPEAGINEDVIDLLSESGIKFVVLSPWQCKSVENPYTKKIEDLNGRPAPYSEPFILTGKKGKEIAGFFYHPGLAESISFGHALRNADELYNTLLNIKHTDNQSLIHTATDGEIYGHHEPFGDMALAALIKKVKERDDFEFTNYGAYLASHQPKLHAILHEGEEGKGTSWSCSHGVSRWYKDCGCHTGGEEGWNQKWRTPLRNALRELSSKLDLIFEQECKKIFQKGITASMILDEAGSVYIGKDTMPEVIKRIHEKYSYSTIYDSEISALLSGIQYKHFSFTSCGFFFNDISGIEPRQNIRYALYAIKMFQPYSTEDLLLPFLSELRNAKSNIKAQGDGMSIAQGELKDLSGECEAAIYFYLNRVIAVKDDYEDSYGRFKIDNYISECPDNARIKFHDSISLINYDFTVLSSSSIQGGLNLYLASNKAPMERYRITNDEIPLLVIDRYNKWVDKAASYLPLSQIQSIVNALYHFSVLTKNSKYLPMKTQILENLGLSLKIFKSLNSFHSDELSWNEKKAYLTVLLDIIRKYGRANEIKIVLEYLNSDVTQLAFSMRNNGLDDNLADLIIDYFALIRSFGFEPDSKSLQNEVYQYVSGAKPLTIAKEKAREVYNVLNFY</sequence>
<keyword evidence="5" id="KW-1185">Reference proteome</keyword>
<dbReference type="GO" id="GO:0003824">
    <property type="term" value="F:catalytic activity"/>
    <property type="evidence" value="ECO:0007669"/>
    <property type="project" value="InterPro"/>
</dbReference>
<dbReference type="Pfam" id="PF03065">
    <property type="entry name" value="Glyco_hydro_57"/>
    <property type="match status" value="1"/>
</dbReference>
<name>A0A7X2PCE6_9SPIO</name>
<dbReference type="PANTHER" id="PTHR36306:SF3">
    <property type="entry name" value="GLYCOSIDE HYDROLASE FAMILY 57"/>
    <property type="match status" value="1"/>
</dbReference>
<gene>
    <name evidence="4" type="ORF">FYJ80_05820</name>
</gene>
<evidence type="ECO:0000256" key="2">
    <source>
        <dbReference type="ARBA" id="ARBA00023277"/>
    </source>
</evidence>
<dbReference type="InterPro" id="IPR011330">
    <property type="entry name" value="Glyco_hydro/deAcase_b/a-brl"/>
</dbReference>
<evidence type="ECO:0000313" key="5">
    <source>
        <dbReference type="Proteomes" id="UP000460549"/>
    </source>
</evidence>
<evidence type="ECO:0000259" key="3">
    <source>
        <dbReference type="Pfam" id="PF03065"/>
    </source>
</evidence>
<proteinExistence type="inferred from homology"/>
<evidence type="ECO:0000313" key="4">
    <source>
        <dbReference type="EMBL" id="MSU06297.1"/>
    </source>
</evidence>
<dbReference type="Proteomes" id="UP000460549">
    <property type="component" value="Unassembled WGS sequence"/>
</dbReference>
<dbReference type="GO" id="GO:0005975">
    <property type="term" value="P:carbohydrate metabolic process"/>
    <property type="evidence" value="ECO:0007669"/>
    <property type="project" value="InterPro"/>
</dbReference>
<dbReference type="AlphaFoldDB" id="A0A7X2PCE6"/>
<organism evidence="4 5">
    <name type="scientific">Bullifex porci</name>
    <dbReference type="NCBI Taxonomy" id="2606638"/>
    <lineage>
        <taxon>Bacteria</taxon>
        <taxon>Pseudomonadati</taxon>
        <taxon>Spirochaetota</taxon>
        <taxon>Spirochaetia</taxon>
        <taxon>Spirochaetales</taxon>
        <taxon>Spirochaetaceae</taxon>
        <taxon>Bullifex</taxon>
    </lineage>
</organism>
<dbReference type="InterPro" id="IPR052046">
    <property type="entry name" value="GH57_Enzymes"/>
</dbReference>
<feature type="domain" description="Glycoside hydrolase family 57 N-terminal" evidence="3">
    <location>
        <begin position="131"/>
        <end position="324"/>
    </location>
</feature>
<dbReference type="InterPro" id="IPR021923">
    <property type="entry name" value="DUF3536"/>
</dbReference>
<dbReference type="Gene3D" id="3.20.110.20">
    <property type="match status" value="1"/>
</dbReference>
<dbReference type="EMBL" id="VUNN01000009">
    <property type="protein sequence ID" value="MSU06297.1"/>
    <property type="molecule type" value="Genomic_DNA"/>
</dbReference>
<comment type="similarity">
    <text evidence="1">Belongs to the glycosyl hydrolase 57 family.</text>
</comment>
<dbReference type="CDD" id="cd10797">
    <property type="entry name" value="GH57N_APU_like_1"/>
    <property type="match status" value="1"/>
</dbReference>